<name>A0A0E9VFA8_ANGAN</name>
<dbReference type="EMBL" id="GBXM01031840">
    <property type="protein sequence ID" value="JAH76737.1"/>
    <property type="molecule type" value="Transcribed_RNA"/>
</dbReference>
<organism evidence="1">
    <name type="scientific">Anguilla anguilla</name>
    <name type="common">European freshwater eel</name>
    <name type="synonym">Muraena anguilla</name>
    <dbReference type="NCBI Taxonomy" id="7936"/>
    <lineage>
        <taxon>Eukaryota</taxon>
        <taxon>Metazoa</taxon>
        <taxon>Chordata</taxon>
        <taxon>Craniata</taxon>
        <taxon>Vertebrata</taxon>
        <taxon>Euteleostomi</taxon>
        <taxon>Actinopterygii</taxon>
        <taxon>Neopterygii</taxon>
        <taxon>Teleostei</taxon>
        <taxon>Anguilliformes</taxon>
        <taxon>Anguillidae</taxon>
        <taxon>Anguilla</taxon>
    </lineage>
</organism>
<reference evidence="1" key="1">
    <citation type="submission" date="2014-11" db="EMBL/GenBank/DDBJ databases">
        <authorList>
            <person name="Amaro Gonzalez C."/>
        </authorList>
    </citation>
    <scope>NUCLEOTIDE SEQUENCE</scope>
</reference>
<sequence>MGVAKFVSFLSLIHNVILKTDLDRLL</sequence>
<proteinExistence type="predicted"/>
<evidence type="ECO:0000313" key="1">
    <source>
        <dbReference type="EMBL" id="JAH76737.1"/>
    </source>
</evidence>
<reference evidence="1" key="2">
    <citation type="journal article" date="2015" name="Fish Shellfish Immunol.">
        <title>Early steps in the European eel (Anguilla anguilla)-Vibrio vulnificus interaction in the gills: Role of the RtxA13 toxin.</title>
        <authorList>
            <person name="Callol A."/>
            <person name="Pajuelo D."/>
            <person name="Ebbesson L."/>
            <person name="Teles M."/>
            <person name="MacKenzie S."/>
            <person name="Amaro C."/>
        </authorList>
    </citation>
    <scope>NUCLEOTIDE SEQUENCE</scope>
</reference>
<protein>
    <submittedName>
        <fullName evidence="1">Uncharacterized protein</fullName>
    </submittedName>
</protein>
<dbReference type="AlphaFoldDB" id="A0A0E9VFA8"/>
<accession>A0A0E9VFA8</accession>